<feature type="compositionally biased region" description="Basic residues" evidence="1">
    <location>
        <begin position="204"/>
        <end position="219"/>
    </location>
</feature>
<name>A0A6J4RS90_9ACTN</name>
<dbReference type="EMBL" id="CADCVS010000125">
    <property type="protein sequence ID" value="CAA9480309.1"/>
    <property type="molecule type" value="Genomic_DNA"/>
</dbReference>
<feature type="compositionally biased region" description="Low complexity" evidence="1">
    <location>
        <begin position="1"/>
        <end position="17"/>
    </location>
</feature>
<feature type="compositionally biased region" description="Basic residues" evidence="1">
    <location>
        <begin position="169"/>
        <end position="181"/>
    </location>
</feature>
<evidence type="ECO:0000313" key="2">
    <source>
        <dbReference type="EMBL" id="CAA9480309.1"/>
    </source>
</evidence>
<evidence type="ECO:0000256" key="1">
    <source>
        <dbReference type="SAM" id="MobiDB-lite"/>
    </source>
</evidence>
<dbReference type="AlphaFoldDB" id="A0A6J4RS90"/>
<feature type="compositionally biased region" description="Low complexity" evidence="1">
    <location>
        <begin position="234"/>
        <end position="246"/>
    </location>
</feature>
<feature type="region of interest" description="Disordered" evidence="1">
    <location>
        <begin position="1"/>
        <end position="38"/>
    </location>
</feature>
<proteinExistence type="predicted"/>
<protein>
    <submittedName>
        <fullName evidence="2">Uncharacterized protein</fullName>
    </submittedName>
</protein>
<gene>
    <name evidence="2" type="ORF">AVDCRST_MAG30-759</name>
</gene>
<sequence>MSTSAPAASTSSGRPASVTWWPPASIQPTTFEPSSRSSKRATTRAIALLAAQPAELLADRLGPAPHLRDLDAARAQLAQRELAADALVVEELQRAVHRRGGGGVAELVRDEDPPVPVVVRVGLRVDLGDDRRGVDVAVLLHAQVELEVGPVRRQRVEDRVEVLREGAHPRHHREHVRRARLRGGSPRARARAVPPRPARPPGAARRRRGGRRRARRAGRRGLPGGGRRGGPAGGRAPAAAHPRLLR</sequence>
<reference evidence="2" key="1">
    <citation type="submission" date="2020-02" db="EMBL/GenBank/DDBJ databases">
        <authorList>
            <person name="Meier V. D."/>
        </authorList>
    </citation>
    <scope>NUCLEOTIDE SEQUENCE</scope>
    <source>
        <strain evidence="2">AVDCRST_MAG30</strain>
    </source>
</reference>
<feature type="region of interest" description="Disordered" evidence="1">
    <location>
        <begin position="163"/>
        <end position="246"/>
    </location>
</feature>
<organism evidence="2">
    <name type="scientific">uncultured Solirubrobacteraceae bacterium</name>
    <dbReference type="NCBI Taxonomy" id="1162706"/>
    <lineage>
        <taxon>Bacteria</taxon>
        <taxon>Bacillati</taxon>
        <taxon>Actinomycetota</taxon>
        <taxon>Thermoleophilia</taxon>
        <taxon>Solirubrobacterales</taxon>
        <taxon>Solirubrobacteraceae</taxon>
        <taxon>environmental samples</taxon>
    </lineage>
</organism>
<feature type="compositionally biased region" description="Gly residues" evidence="1">
    <location>
        <begin position="221"/>
        <end position="233"/>
    </location>
</feature>
<accession>A0A6J4RS90</accession>
<feature type="compositionally biased region" description="Low complexity" evidence="1">
    <location>
        <begin position="182"/>
        <end position="193"/>
    </location>
</feature>